<dbReference type="AlphaFoldDB" id="A0AAW1CW20"/>
<dbReference type="Pfam" id="PF00240">
    <property type="entry name" value="ubiquitin"/>
    <property type="match status" value="1"/>
</dbReference>
<feature type="region of interest" description="Disordered" evidence="1">
    <location>
        <begin position="149"/>
        <end position="173"/>
    </location>
</feature>
<dbReference type="InterPro" id="IPR000626">
    <property type="entry name" value="Ubiquitin-like_dom"/>
</dbReference>
<feature type="compositionally biased region" description="Basic and acidic residues" evidence="1">
    <location>
        <begin position="28"/>
        <end position="42"/>
    </location>
</feature>
<feature type="compositionally biased region" description="Polar residues" evidence="1">
    <location>
        <begin position="149"/>
        <end position="164"/>
    </location>
</feature>
<feature type="domain" description="Ubiquitin-like" evidence="2">
    <location>
        <begin position="69"/>
        <end position="142"/>
    </location>
</feature>
<dbReference type="Proteomes" id="UP001461498">
    <property type="component" value="Unassembled WGS sequence"/>
</dbReference>
<evidence type="ECO:0000256" key="1">
    <source>
        <dbReference type="SAM" id="MobiDB-lite"/>
    </source>
</evidence>
<feature type="region of interest" description="Disordered" evidence="1">
    <location>
        <begin position="16"/>
        <end position="59"/>
    </location>
</feature>
<name>A0AAW1CW20_9HEMI</name>
<dbReference type="Pfam" id="PF25343">
    <property type="entry name" value="PH_UBFD1_C"/>
    <property type="match status" value="1"/>
</dbReference>
<evidence type="ECO:0000313" key="4">
    <source>
        <dbReference type="Proteomes" id="UP001461498"/>
    </source>
</evidence>
<dbReference type="Gene3D" id="3.10.20.90">
    <property type="entry name" value="Phosphatidylinositol 3-kinase Catalytic Subunit, Chain A, domain 1"/>
    <property type="match status" value="1"/>
</dbReference>
<reference evidence="3 4" key="1">
    <citation type="submission" date="2022-12" db="EMBL/GenBank/DDBJ databases">
        <title>Chromosome-level genome assembly of true bugs.</title>
        <authorList>
            <person name="Ma L."/>
            <person name="Li H."/>
        </authorList>
    </citation>
    <scope>NUCLEOTIDE SEQUENCE [LARGE SCALE GENOMIC DNA]</scope>
    <source>
        <strain evidence="3">Lab_2022b</strain>
    </source>
</reference>
<dbReference type="SUPFAM" id="SSF54236">
    <property type="entry name" value="Ubiquitin-like"/>
    <property type="match status" value="1"/>
</dbReference>
<comment type="caution">
    <text evidence="3">The sequence shown here is derived from an EMBL/GenBank/DDBJ whole genome shotgun (WGS) entry which is preliminary data.</text>
</comment>
<dbReference type="InterPro" id="IPR039120">
    <property type="entry name" value="UBFD1"/>
</dbReference>
<evidence type="ECO:0000259" key="2">
    <source>
        <dbReference type="PROSITE" id="PS50053"/>
    </source>
</evidence>
<keyword evidence="4" id="KW-1185">Reference proteome</keyword>
<dbReference type="PROSITE" id="PS50053">
    <property type="entry name" value="UBIQUITIN_2"/>
    <property type="match status" value="1"/>
</dbReference>
<gene>
    <name evidence="3" type="ORF">O3M35_011299</name>
</gene>
<organism evidence="3 4">
    <name type="scientific">Rhynocoris fuscipes</name>
    <dbReference type="NCBI Taxonomy" id="488301"/>
    <lineage>
        <taxon>Eukaryota</taxon>
        <taxon>Metazoa</taxon>
        <taxon>Ecdysozoa</taxon>
        <taxon>Arthropoda</taxon>
        <taxon>Hexapoda</taxon>
        <taxon>Insecta</taxon>
        <taxon>Pterygota</taxon>
        <taxon>Neoptera</taxon>
        <taxon>Paraneoptera</taxon>
        <taxon>Hemiptera</taxon>
        <taxon>Heteroptera</taxon>
        <taxon>Panheteroptera</taxon>
        <taxon>Cimicomorpha</taxon>
        <taxon>Reduviidae</taxon>
        <taxon>Harpactorinae</taxon>
        <taxon>Harpactorini</taxon>
        <taxon>Rhynocoris</taxon>
    </lineage>
</organism>
<sequence length="291" mass="32739">MHKRPYSFIKILKSNTGDSLTTDENDDQPEKKLSHIDEKKSDTQLQPAEGSHSCPENVEQPNDGLKECIKFVVIHNKNKYDVEFPLDETVAKLKLHLQNLLGVPQSLQKVMYKGLAKDEKLLREIGLCEGAKVMVVGSKLDDVLAVSTPNSQAASEEKNQSSSKEPLCKQKNHKRIVDRGVPEDAMPGILNTKEPLPPFPLCGMLNKSGGKVRLTFKLELDQLWIGSKERTEKIPMSTIKSIISEPIDGHEEYHIMGIQMGTTEASRYWFYWVPAQYIDSIKDAILGPWEA</sequence>
<evidence type="ECO:0000313" key="3">
    <source>
        <dbReference type="EMBL" id="KAK9502532.1"/>
    </source>
</evidence>
<dbReference type="PANTHER" id="PTHR16470">
    <property type="entry name" value="UBIQUITIN DOMAIN-CONTAINING PROTEIN UBFD1"/>
    <property type="match status" value="1"/>
</dbReference>
<dbReference type="EMBL" id="JAPXFL010000008">
    <property type="protein sequence ID" value="KAK9502532.1"/>
    <property type="molecule type" value="Genomic_DNA"/>
</dbReference>
<protein>
    <recommendedName>
        <fullName evidence="2">Ubiquitin-like domain-containing protein</fullName>
    </recommendedName>
</protein>
<dbReference type="SMART" id="SM00213">
    <property type="entry name" value="UBQ"/>
    <property type="match status" value="1"/>
</dbReference>
<dbReference type="GO" id="GO:0003723">
    <property type="term" value="F:RNA binding"/>
    <property type="evidence" value="ECO:0007669"/>
    <property type="project" value="TreeGrafter"/>
</dbReference>
<proteinExistence type="predicted"/>
<dbReference type="GO" id="GO:0045296">
    <property type="term" value="F:cadherin binding"/>
    <property type="evidence" value="ECO:0007669"/>
    <property type="project" value="TreeGrafter"/>
</dbReference>
<accession>A0AAW1CW20</accession>
<dbReference type="PANTHER" id="PTHR16470:SF0">
    <property type="entry name" value="UBIQUITIN DOMAIN-CONTAINING PROTEIN UBFD1"/>
    <property type="match status" value="1"/>
</dbReference>
<dbReference type="InterPro" id="IPR029071">
    <property type="entry name" value="Ubiquitin-like_domsf"/>
</dbReference>
<dbReference type="CDD" id="cd17047">
    <property type="entry name" value="Ubl_UBFD1"/>
    <property type="match status" value="1"/>
</dbReference>
<dbReference type="InterPro" id="IPR057455">
    <property type="entry name" value="UBFD1_C"/>
</dbReference>